<dbReference type="UniPathway" id="UPA00053">
    <property type="reaction ID" value="UER00088"/>
</dbReference>
<evidence type="ECO:0000256" key="3">
    <source>
        <dbReference type="ARBA" id="ARBA00022741"/>
    </source>
</evidence>
<sequence>MVQPIYLTGFMGVGKTTVGRLLAEKCGRAFLDLDEEITRVEKKTIPEIFQKDGEQGFRKMELNMVRELKGRGCITATGGGIVETPEAVEEMRKNGTVVYLHAPFAVLYERISGDETRPLTAGGREALQERFDRRSSAYRKADICVDTEDKSPLQIVEEIKKRAGLA</sequence>
<keyword evidence="4 7" id="KW-0418">Kinase</keyword>
<keyword evidence="6 7" id="KW-0057">Aromatic amino acid biosynthesis</keyword>
<keyword evidence="9" id="KW-1185">Reference proteome</keyword>
<evidence type="ECO:0000256" key="1">
    <source>
        <dbReference type="ARBA" id="ARBA00022605"/>
    </source>
</evidence>
<dbReference type="GO" id="GO:0005524">
    <property type="term" value="F:ATP binding"/>
    <property type="evidence" value="ECO:0007669"/>
    <property type="project" value="UniProtKB-UniRule"/>
</dbReference>
<accession>A0A2P6MK72</accession>
<keyword evidence="7" id="KW-0460">Magnesium</keyword>
<comment type="subcellular location">
    <subcellularLocation>
        <location evidence="7">Cytoplasm</location>
    </subcellularLocation>
</comment>
<dbReference type="InterPro" id="IPR027417">
    <property type="entry name" value="P-loop_NTPase"/>
</dbReference>
<comment type="function">
    <text evidence="7">Catalyzes the specific phosphorylation of the 3-hydroxyl group of shikimic acid using ATP as a cosubstrate.</text>
</comment>
<keyword evidence="3 7" id="KW-0547">Nucleotide-binding</keyword>
<dbReference type="PRINTS" id="PR01100">
    <property type="entry name" value="SHIKIMTKNASE"/>
</dbReference>
<feature type="binding site" evidence="7">
    <location>
        <position position="79"/>
    </location>
    <ligand>
        <name>substrate</name>
    </ligand>
</feature>
<dbReference type="GO" id="GO:0000287">
    <property type="term" value="F:magnesium ion binding"/>
    <property type="evidence" value="ECO:0007669"/>
    <property type="project" value="UniProtKB-UniRule"/>
</dbReference>
<comment type="catalytic activity">
    <reaction evidence="7">
        <text>shikimate + ATP = 3-phosphoshikimate + ADP + H(+)</text>
        <dbReference type="Rhea" id="RHEA:13121"/>
        <dbReference type="ChEBI" id="CHEBI:15378"/>
        <dbReference type="ChEBI" id="CHEBI:30616"/>
        <dbReference type="ChEBI" id="CHEBI:36208"/>
        <dbReference type="ChEBI" id="CHEBI:145989"/>
        <dbReference type="ChEBI" id="CHEBI:456216"/>
        <dbReference type="EC" id="2.7.1.71"/>
    </reaction>
</comment>
<dbReference type="GO" id="GO:0009073">
    <property type="term" value="P:aromatic amino acid family biosynthetic process"/>
    <property type="evidence" value="ECO:0007669"/>
    <property type="project" value="UniProtKB-KW"/>
</dbReference>
<dbReference type="SUPFAM" id="SSF52540">
    <property type="entry name" value="P-loop containing nucleoside triphosphate hydrolases"/>
    <property type="match status" value="1"/>
</dbReference>
<comment type="similarity">
    <text evidence="7">Belongs to the shikimate kinase family.</text>
</comment>
<dbReference type="InterPro" id="IPR031322">
    <property type="entry name" value="Shikimate/glucono_kinase"/>
</dbReference>
<gene>
    <name evidence="7" type="primary">aroK</name>
    <name evidence="8" type="ORF">C6I21_01830</name>
</gene>
<dbReference type="HAMAP" id="MF_00109">
    <property type="entry name" value="Shikimate_kinase"/>
    <property type="match status" value="1"/>
</dbReference>
<evidence type="ECO:0000256" key="2">
    <source>
        <dbReference type="ARBA" id="ARBA00022679"/>
    </source>
</evidence>
<comment type="subunit">
    <text evidence="7">Monomer.</text>
</comment>
<evidence type="ECO:0000256" key="7">
    <source>
        <dbReference type="HAMAP-Rule" id="MF_00109"/>
    </source>
</evidence>
<comment type="caution">
    <text evidence="8">The sequence shown here is derived from an EMBL/GenBank/DDBJ whole genome shotgun (WGS) entry which is preliminary data.</text>
</comment>
<feature type="binding site" evidence="7">
    <location>
        <position position="16"/>
    </location>
    <ligand>
        <name>Mg(2+)</name>
        <dbReference type="ChEBI" id="CHEBI:18420"/>
    </ligand>
</feature>
<feature type="binding site" evidence="7">
    <location>
        <position position="34"/>
    </location>
    <ligand>
        <name>substrate</name>
    </ligand>
</feature>
<dbReference type="AlphaFoldDB" id="A0A2P6MK72"/>
<evidence type="ECO:0000256" key="6">
    <source>
        <dbReference type="ARBA" id="ARBA00023141"/>
    </source>
</evidence>
<dbReference type="GO" id="GO:0009423">
    <property type="term" value="P:chorismate biosynthetic process"/>
    <property type="evidence" value="ECO:0007669"/>
    <property type="project" value="UniProtKB-UniRule"/>
</dbReference>
<evidence type="ECO:0000256" key="4">
    <source>
        <dbReference type="ARBA" id="ARBA00022777"/>
    </source>
</evidence>
<dbReference type="CDD" id="cd00464">
    <property type="entry name" value="SK"/>
    <property type="match status" value="1"/>
</dbReference>
<keyword evidence="5 7" id="KW-0067">ATP-binding</keyword>
<proteinExistence type="inferred from homology"/>
<comment type="caution">
    <text evidence="7">Lacks conserved residue(s) required for the propagation of feature annotation.</text>
</comment>
<keyword evidence="7" id="KW-0963">Cytoplasm</keyword>
<dbReference type="OrthoDB" id="9800332at2"/>
<comment type="pathway">
    <text evidence="7">Metabolic intermediate biosynthesis; chorismate biosynthesis; chorismate from D-erythrose 4-phosphate and phosphoenolpyruvate: step 5/7.</text>
</comment>
<reference evidence="8 9" key="1">
    <citation type="submission" date="2018-03" db="EMBL/GenBank/DDBJ databases">
        <title>Bacillus urumqiensis sp. nov., a moderately haloalkaliphilic bacterium isolated from a salt lake.</title>
        <authorList>
            <person name="Zhao B."/>
            <person name="Liao Z."/>
        </authorList>
    </citation>
    <scope>NUCLEOTIDE SEQUENCE [LARGE SCALE GENOMIC DNA]</scope>
    <source>
        <strain evidence="8 9">BZ-SZ-XJ18</strain>
    </source>
</reference>
<protein>
    <recommendedName>
        <fullName evidence="7">Shikimate kinase</fullName>
        <shortName evidence="7">SK</shortName>
        <ecNumber evidence="7">2.7.1.71</ecNumber>
    </recommendedName>
</protein>
<feature type="binding site" evidence="7">
    <location>
        <begin position="12"/>
        <end position="17"/>
    </location>
    <ligand>
        <name>ATP</name>
        <dbReference type="ChEBI" id="CHEBI:30616"/>
    </ligand>
</feature>
<dbReference type="InterPro" id="IPR000623">
    <property type="entry name" value="Shikimate_kinase/TSH1"/>
</dbReference>
<dbReference type="Gene3D" id="3.40.50.300">
    <property type="entry name" value="P-loop containing nucleotide triphosphate hydrolases"/>
    <property type="match status" value="1"/>
</dbReference>
<dbReference type="GO" id="GO:0008652">
    <property type="term" value="P:amino acid biosynthetic process"/>
    <property type="evidence" value="ECO:0007669"/>
    <property type="project" value="UniProtKB-KW"/>
</dbReference>
<dbReference type="PANTHER" id="PTHR21087">
    <property type="entry name" value="SHIKIMATE KINASE"/>
    <property type="match status" value="1"/>
</dbReference>
<organism evidence="8 9">
    <name type="scientific">Alkalicoccus urumqiensis</name>
    <name type="common">Bacillus urumqiensis</name>
    <dbReference type="NCBI Taxonomy" id="1548213"/>
    <lineage>
        <taxon>Bacteria</taxon>
        <taxon>Bacillati</taxon>
        <taxon>Bacillota</taxon>
        <taxon>Bacilli</taxon>
        <taxon>Bacillales</taxon>
        <taxon>Bacillaceae</taxon>
        <taxon>Alkalicoccus</taxon>
    </lineage>
</organism>
<dbReference type="PANTHER" id="PTHR21087:SF16">
    <property type="entry name" value="SHIKIMATE KINASE 1, CHLOROPLASTIC"/>
    <property type="match status" value="1"/>
</dbReference>
<feature type="binding site" evidence="7">
    <location>
        <position position="58"/>
    </location>
    <ligand>
        <name>substrate</name>
    </ligand>
</feature>
<comment type="cofactor">
    <cofactor evidence="7">
        <name>Mg(2+)</name>
        <dbReference type="ChEBI" id="CHEBI:18420"/>
    </cofactor>
    <text evidence="7">Binds 1 Mg(2+) ion per subunit.</text>
</comment>
<keyword evidence="1 7" id="KW-0028">Amino-acid biosynthesis</keyword>
<dbReference type="RefSeq" id="WP_105957728.1">
    <property type="nucleotide sequence ID" value="NZ_PVNS01000002.1"/>
</dbReference>
<evidence type="ECO:0000256" key="5">
    <source>
        <dbReference type="ARBA" id="ARBA00022840"/>
    </source>
</evidence>
<dbReference type="GO" id="GO:0005829">
    <property type="term" value="C:cytosol"/>
    <property type="evidence" value="ECO:0007669"/>
    <property type="project" value="TreeGrafter"/>
</dbReference>
<dbReference type="EC" id="2.7.1.71" evidence="7"/>
<feature type="binding site" evidence="7">
    <location>
        <position position="134"/>
    </location>
    <ligand>
        <name>substrate</name>
    </ligand>
</feature>
<feature type="binding site" evidence="7">
    <location>
        <position position="117"/>
    </location>
    <ligand>
        <name>ATP</name>
        <dbReference type="ChEBI" id="CHEBI:30616"/>
    </ligand>
</feature>
<evidence type="ECO:0000313" key="9">
    <source>
        <dbReference type="Proteomes" id="UP000243650"/>
    </source>
</evidence>
<dbReference type="EMBL" id="PVNS01000002">
    <property type="protein sequence ID" value="PRO66692.1"/>
    <property type="molecule type" value="Genomic_DNA"/>
</dbReference>
<keyword evidence="2 7" id="KW-0808">Transferase</keyword>
<dbReference type="GO" id="GO:0004765">
    <property type="term" value="F:shikimate kinase activity"/>
    <property type="evidence" value="ECO:0007669"/>
    <property type="project" value="UniProtKB-UniRule"/>
</dbReference>
<dbReference type="Proteomes" id="UP000243650">
    <property type="component" value="Unassembled WGS sequence"/>
</dbReference>
<dbReference type="Pfam" id="PF01202">
    <property type="entry name" value="SKI"/>
    <property type="match status" value="1"/>
</dbReference>
<keyword evidence="7" id="KW-0479">Metal-binding</keyword>
<evidence type="ECO:0000313" key="8">
    <source>
        <dbReference type="EMBL" id="PRO66692.1"/>
    </source>
</evidence>
<name>A0A2P6MK72_ALKUR</name>